<evidence type="ECO:0000313" key="1">
    <source>
        <dbReference type="EMBL" id="MDU0371327.1"/>
    </source>
</evidence>
<gene>
    <name evidence="1" type="ORF">ROI90_13040</name>
</gene>
<name>A0ABU3TIY5_9BACT</name>
<dbReference type="EMBL" id="JAWDJT010000008">
    <property type="protein sequence ID" value="MDU0371327.1"/>
    <property type="molecule type" value="Genomic_DNA"/>
</dbReference>
<dbReference type="SUPFAM" id="SSF49464">
    <property type="entry name" value="Carboxypeptidase regulatory domain-like"/>
    <property type="match status" value="1"/>
</dbReference>
<dbReference type="RefSeq" id="WP_315998791.1">
    <property type="nucleotide sequence ID" value="NZ_JAWDJT010000008.1"/>
</dbReference>
<proteinExistence type="predicted"/>
<evidence type="ECO:0000313" key="2">
    <source>
        <dbReference type="Proteomes" id="UP001250698"/>
    </source>
</evidence>
<organism evidence="1 2">
    <name type="scientific">Hymenobacter endophyticus</name>
    <dbReference type="NCBI Taxonomy" id="3076335"/>
    <lineage>
        <taxon>Bacteria</taxon>
        <taxon>Pseudomonadati</taxon>
        <taxon>Bacteroidota</taxon>
        <taxon>Cytophagia</taxon>
        <taxon>Cytophagales</taxon>
        <taxon>Hymenobacteraceae</taxon>
        <taxon>Hymenobacter</taxon>
    </lineage>
</organism>
<reference evidence="1 2" key="1">
    <citation type="submission" date="2023-10" db="EMBL/GenBank/DDBJ databases">
        <title>Hymenobacter endophyticus sp. nov., an isolate from the leaf tissues of wheat.</title>
        <authorList>
            <person name="Dai Y."/>
        </authorList>
    </citation>
    <scope>NUCLEOTIDE SEQUENCE [LARGE SCALE GENOMIC DNA]</scope>
    <source>
        <strain evidence="1 2">ZK17L-C2</strain>
    </source>
</reference>
<dbReference type="Pfam" id="PF13715">
    <property type="entry name" value="CarbopepD_reg_2"/>
    <property type="match status" value="1"/>
</dbReference>
<sequence>MLTRLYFLLGLLGLLAGPAWGQARLSGVVLDSLTRQPLPFGTVFLASTTLGATTDDAGRFAFARVPAGTYEVVASYVGYQLRRQVVTVGTQPQELAFQLPASANALREVVVRPHPNNPNDYLKFASTFLGGTSFSRQCRIRNPDAVRVDYDLDSNELTATCSDYLTVENRALGYRVKYYGLDFHLNFREQWMSFYGSPVFEPMKARSRKEQRRWEANRQQAYIGSLTHFLRSVQANEVESQGFKVQRLRRVPNPARSRADSLLALLRARAATLRPLNPQQFDDSLSRLVKVPAQFTYLFTQPLPATQFREVLPTGRVALRFADLLQVTFDREPADPAYIEYTARTSAPGSTLPAGLSTQVSVLHLQQQPRVELQMNGQPVNPLGLLTEGYWGFEKMGEFMPVDYEPPVARARP</sequence>
<keyword evidence="2" id="KW-1185">Reference proteome</keyword>
<comment type="caution">
    <text evidence="1">The sequence shown here is derived from an EMBL/GenBank/DDBJ whole genome shotgun (WGS) entry which is preliminary data.</text>
</comment>
<accession>A0ABU3TIY5</accession>
<dbReference type="Proteomes" id="UP001250698">
    <property type="component" value="Unassembled WGS sequence"/>
</dbReference>
<dbReference type="InterPro" id="IPR008969">
    <property type="entry name" value="CarboxyPept-like_regulatory"/>
</dbReference>
<protein>
    <submittedName>
        <fullName evidence="1">Carboxypeptidase-like regulatory domain-containing protein</fullName>
    </submittedName>
</protein>
<dbReference type="Gene3D" id="2.60.40.1120">
    <property type="entry name" value="Carboxypeptidase-like, regulatory domain"/>
    <property type="match status" value="1"/>
</dbReference>